<protein>
    <submittedName>
        <fullName evidence="2">Uncharacterized protein</fullName>
    </submittedName>
</protein>
<name>A0A8T0MJP8_PANVG</name>
<comment type="caution">
    <text evidence="2">The sequence shown here is derived from an EMBL/GenBank/DDBJ whole genome shotgun (WGS) entry which is preliminary data.</text>
</comment>
<evidence type="ECO:0000313" key="2">
    <source>
        <dbReference type="EMBL" id="KAG2537205.1"/>
    </source>
</evidence>
<keyword evidence="3" id="KW-1185">Reference proteome</keyword>
<accession>A0A8T0MJP8</accession>
<evidence type="ECO:0000256" key="1">
    <source>
        <dbReference type="SAM" id="MobiDB-lite"/>
    </source>
</evidence>
<proteinExistence type="predicted"/>
<evidence type="ECO:0000313" key="3">
    <source>
        <dbReference type="Proteomes" id="UP000823388"/>
    </source>
</evidence>
<organism evidence="2 3">
    <name type="scientific">Panicum virgatum</name>
    <name type="common">Blackwell switchgrass</name>
    <dbReference type="NCBI Taxonomy" id="38727"/>
    <lineage>
        <taxon>Eukaryota</taxon>
        <taxon>Viridiplantae</taxon>
        <taxon>Streptophyta</taxon>
        <taxon>Embryophyta</taxon>
        <taxon>Tracheophyta</taxon>
        <taxon>Spermatophyta</taxon>
        <taxon>Magnoliopsida</taxon>
        <taxon>Liliopsida</taxon>
        <taxon>Poales</taxon>
        <taxon>Poaceae</taxon>
        <taxon>PACMAD clade</taxon>
        <taxon>Panicoideae</taxon>
        <taxon>Panicodae</taxon>
        <taxon>Paniceae</taxon>
        <taxon>Panicinae</taxon>
        <taxon>Panicum</taxon>
        <taxon>Panicum sect. Hiantes</taxon>
    </lineage>
</organism>
<gene>
    <name evidence="2" type="ORF">PVAP13_9NG511746</name>
</gene>
<dbReference type="AlphaFoldDB" id="A0A8T0MJP8"/>
<dbReference type="Proteomes" id="UP000823388">
    <property type="component" value="Chromosome 9N"/>
</dbReference>
<feature type="region of interest" description="Disordered" evidence="1">
    <location>
        <begin position="1"/>
        <end position="24"/>
    </location>
</feature>
<dbReference type="EMBL" id="CM029054">
    <property type="protein sequence ID" value="KAG2537205.1"/>
    <property type="molecule type" value="Genomic_DNA"/>
</dbReference>
<sequence>MAPAPSGHLPPNKKLEAAASASPPPPSYFFAIRAARRSLGVGRAAPLLPSPLAAPLLALRRVSPAPPRCATARRSGPQRPGGGPGSVEQRRELQQGEAPVAVKIGAKEEVAAARAGITAVGEKNN</sequence>
<feature type="region of interest" description="Disordered" evidence="1">
    <location>
        <begin position="65"/>
        <end position="100"/>
    </location>
</feature>
<reference evidence="2" key="1">
    <citation type="submission" date="2020-05" db="EMBL/GenBank/DDBJ databases">
        <title>WGS assembly of Panicum virgatum.</title>
        <authorList>
            <person name="Lovell J.T."/>
            <person name="Jenkins J."/>
            <person name="Shu S."/>
            <person name="Juenger T.E."/>
            <person name="Schmutz J."/>
        </authorList>
    </citation>
    <scope>NUCLEOTIDE SEQUENCE</scope>
    <source>
        <strain evidence="2">AP13</strain>
    </source>
</reference>